<protein>
    <recommendedName>
        <fullName evidence="8">Amino acid transporter transmembrane domain-containing protein</fullName>
    </recommendedName>
</protein>
<organism evidence="9 10">
    <name type="scientific">Neocallimastix californiae</name>
    <dbReference type="NCBI Taxonomy" id="1754190"/>
    <lineage>
        <taxon>Eukaryota</taxon>
        <taxon>Fungi</taxon>
        <taxon>Fungi incertae sedis</taxon>
        <taxon>Chytridiomycota</taxon>
        <taxon>Chytridiomycota incertae sedis</taxon>
        <taxon>Neocallimastigomycetes</taxon>
        <taxon>Neocallimastigales</taxon>
        <taxon>Neocallimastigaceae</taxon>
        <taxon>Neocallimastix</taxon>
    </lineage>
</organism>
<feature type="transmembrane region" description="Helical" evidence="7">
    <location>
        <begin position="829"/>
        <end position="847"/>
    </location>
</feature>
<dbReference type="AlphaFoldDB" id="A0A1Y2DT42"/>
<keyword evidence="10" id="KW-1185">Reference proteome</keyword>
<evidence type="ECO:0000256" key="4">
    <source>
        <dbReference type="ARBA" id="ARBA00022989"/>
    </source>
</evidence>
<dbReference type="GO" id="GO:0005774">
    <property type="term" value="C:vacuolar membrane"/>
    <property type="evidence" value="ECO:0007669"/>
    <property type="project" value="TreeGrafter"/>
</dbReference>
<feature type="compositionally biased region" description="Polar residues" evidence="6">
    <location>
        <begin position="165"/>
        <end position="176"/>
    </location>
</feature>
<evidence type="ECO:0000256" key="1">
    <source>
        <dbReference type="ARBA" id="ARBA00004141"/>
    </source>
</evidence>
<evidence type="ECO:0000313" key="10">
    <source>
        <dbReference type="Proteomes" id="UP000193920"/>
    </source>
</evidence>
<dbReference type="Pfam" id="PF01490">
    <property type="entry name" value="Aa_trans"/>
    <property type="match status" value="1"/>
</dbReference>
<dbReference type="InterPro" id="IPR013057">
    <property type="entry name" value="AA_transpt_TM"/>
</dbReference>
<dbReference type="EMBL" id="MCOG01000059">
    <property type="protein sequence ID" value="ORY61825.1"/>
    <property type="molecule type" value="Genomic_DNA"/>
</dbReference>
<evidence type="ECO:0000256" key="6">
    <source>
        <dbReference type="SAM" id="MobiDB-lite"/>
    </source>
</evidence>
<keyword evidence="5 7" id="KW-0472">Membrane</keyword>
<reference evidence="9 10" key="1">
    <citation type="submission" date="2016-08" db="EMBL/GenBank/DDBJ databases">
        <title>A Parts List for Fungal Cellulosomes Revealed by Comparative Genomics.</title>
        <authorList>
            <consortium name="DOE Joint Genome Institute"/>
            <person name="Haitjema C.H."/>
            <person name="Gilmore S.P."/>
            <person name="Henske J.K."/>
            <person name="Solomon K.V."/>
            <person name="De Groot R."/>
            <person name="Kuo A."/>
            <person name="Mondo S.J."/>
            <person name="Salamov A.A."/>
            <person name="Labutti K."/>
            <person name="Zhao Z."/>
            <person name="Chiniquy J."/>
            <person name="Barry K."/>
            <person name="Brewer H.M."/>
            <person name="Purvine S.O."/>
            <person name="Wright A.T."/>
            <person name="Boxma B."/>
            <person name="Van Alen T."/>
            <person name="Hackstein J.H."/>
            <person name="Baker S.E."/>
            <person name="Grigoriev I.V."/>
            <person name="O'Malley M.A."/>
        </authorList>
    </citation>
    <scope>NUCLEOTIDE SEQUENCE [LARGE SCALE GENOMIC DNA]</scope>
    <source>
        <strain evidence="9 10">G1</strain>
    </source>
</reference>
<evidence type="ECO:0000256" key="5">
    <source>
        <dbReference type="ARBA" id="ARBA00023136"/>
    </source>
</evidence>
<feature type="compositionally biased region" description="Low complexity" evidence="6">
    <location>
        <begin position="245"/>
        <end position="265"/>
    </location>
</feature>
<sequence>MEKNEKIDESNNNSYDDLIFDYMSIDDASLAAGIEDEINKKINSYAKIQSDNSALPSTNSNPKVKFRDCHSAPNATLASDINYEDSFDVNTVCKSVEYYNDIFNSGAFKRTNQLPPNNIGKSNYKSTDRRNSMMDYISRSQPLNGGSNLLSHYMKFHQGSDEFKSNSNEPQESLTSKGDKGKYPNSWHSIPIQINRPNLLLNTAYSASPISSPKSVHTITFDPNINTIPSFKGKRQTHSHHRHPSTSSNDVKPSTSSSQPMNSNSVYIPMTQEPHSSIIEDNNYKQSEYGEDNANDNDNEPLMMKYHHRPSDIIEMGVSPIKKTIHAKRRSSRPPPPSPIGSFYGSYSSSKFSSTPVSSTILAKTSQYIPDITLPYLVKTIDSHLVNDDDSSENNYKIYNLKGGDVARDIYNFNEKIKRKILSKRSKSEPNLYELNKKKENDFDFSEISTPGGFRREFMNSNAKKQGKAPPNWITRNFIDFLALYGHYAGDDDFDEDYYSDEYDSTNDWDIDSEIDSEMNILLEHKYNDIYNNYFDEDKLNIIETQSSFEVLEGVGHAPENKSKIGIEIDNMNENTPLLEANMSQSSINHRKNKNNRKNNSSSQTGTASEGKTMFLLLKAFIGTGILFLPKAFSNGGMLFSLASLAFSGWLTYITMILLIRCSEKFGGSYGDIGKQLFGRTFKIMIQGSIALTQSGFCCAYIIFIFQSVKSIISTISNGTLTIPDWTIIVIQVLIYIPLSWIRKIQNFSITSLIADVFILIGLIYIVASDLFIISSEGASNNFTLFNSEKFPLFLGTAIFAFEGIGLIIPLQRSMREPEKFPKVLKNSMYIIFLAMFIVGGLSYFIFGDDVHTIIFMNVFPDSVIGTIIRALYTLAIVFSFPLTLYSGIHIVEPLFIPRRRPFKSFSLKRKRRAQMNYASMNQKSSSELPFQSSNNSNSSLNNLNSFTSITINKKNIEGNNELVSGRITPNSSYSSLNGNSSSVNHVHRHRKRDTGKNSKIIKWMKNIFRAVFVSCLGLISYYGASNLDNFVSIIGSFCCIPLMFIYPAVLHYSGVAEKSSEKMVDICIIIFGIISTIWITKLSLEEWK</sequence>
<evidence type="ECO:0000256" key="2">
    <source>
        <dbReference type="ARBA" id="ARBA00008066"/>
    </source>
</evidence>
<evidence type="ECO:0000256" key="3">
    <source>
        <dbReference type="ARBA" id="ARBA00022692"/>
    </source>
</evidence>
<feature type="region of interest" description="Disordered" evidence="6">
    <location>
        <begin position="589"/>
        <end position="608"/>
    </location>
</feature>
<evidence type="ECO:0000259" key="8">
    <source>
        <dbReference type="Pfam" id="PF01490"/>
    </source>
</evidence>
<dbReference type="OrthoDB" id="1684102at2759"/>
<dbReference type="PANTHER" id="PTHR22950:SF666">
    <property type="entry name" value="VACUOLAR AMINO ACID TRANSPORTER 4"/>
    <property type="match status" value="1"/>
</dbReference>
<feature type="transmembrane region" description="Helical" evidence="7">
    <location>
        <begin position="1007"/>
        <end position="1025"/>
    </location>
</feature>
<feature type="transmembrane region" description="Helical" evidence="7">
    <location>
        <begin position="639"/>
        <end position="660"/>
    </location>
</feature>
<evidence type="ECO:0000256" key="7">
    <source>
        <dbReference type="SAM" id="Phobius"/>
    </source>
</evidence>
<comment type="subcellular location">
    <subcellularLocation>
        <location evidence="1">Membrane</location>
        <topology evidence="1">Multi-pass membrane protein</topology>
    </subcellularLocation>
</comment>
<dbReference type="GO" id="GO:0015179">
    <property type="term" value="F:L-amino acid transmembrane transporter activity"/>
    <property type="evidence" value="ECO:0007669"/>
    <property type="project" value="TreeGrafter"/>
</dbReference>
<feature type="transmembrane region" description="Helical" evidence="7">
    <location>
        <begin position="867"/>
        <end position="892"/>
    </location>
</feature>
<comment type="caution">
    <text evidence="9">The sequence shown here is derived from an EMBL/GenBank/DDBJ whole genome shotgun (WGS) entry which is preliminary data.</text>
</comment>
<gene>
    <name evidence="9" type="ORF">LY90DRAFT_668468</name>
</gene>
<feature type="transmembrane region" description="Helical" evidence="7">
    <location>
        <begin position="791"/>
        <end position="809"/>
    </location>
</feature>
<feature type="region of interest" description="Disordered" evidence="6">
    <location>
        <begin position="160"/>
        <end position="184"/>
    </location>
</feature>
<dbReference type="STRING" id="1754190.A0A1Y2DT42"/>
<feature type="transmembrane region" description="Helical" evidence="7">
    <location>
        <begin position="1065"/>
        <end position="1085"/>
    </location>
</feature>
<proteinExistence type="inferred from homology"/>
<feature type="transmembrane region" description="Helical" evidence="7">
    <location>
        <begin position="681"/>
        <end position="706"/>
    </location>
</feature>
<feature type="domain" description="Amino acid transporter transmembrane" evidence="8">
    <location>
        <begin position="607"/>
        <end position="1081"/>
    </location>
</feature>
<dbReference type="PANTHER" id="PTHR22950">
    <property type="entry name" value="AMINO ACID TRANSPORTER"/>
    <property type="match status" value="1"/>
</dbReference>
<keyword evidence="4 7" id="KW-1133">Transmembrane helix</keyword>
<name>A0A1Y2DT42_9FUNG</name>
<feature type="transmembrane region" description="Helical" evidence="7">
    <location>
        <begin position="1031"/>
        <end position="1053"/>
    </location>
</feature>
<comment type="similarity">
    <text evidence="2">Belongs to the amino acid/polyamine transporter 2 family.</text>
</comment>
<feature type="compositionally biased region" description="Basic residues" evidence="6">
    <location>
        <begin position="232"/>
        <end position="244"/>
    </location>
</feature>
<feature type="transmembrane region" description="Helical" evidence="7">
    <location>
        <begin position="726"/>
        <end position="742"/>
    </location>
</feature>
<dbReference type="Gene3D" id="1.20.1740.10">
    <property type="entry name" value="Amino acid/polyamine transporter I"/>
    <property type="match status" value="1"/>
</dbReference>
<feature type="transmembrane region" description="Helical" evidence="7">
    <location>
        <begin position="754"/>
        <end position="775"/>
    </location>
</feature>
<evidence type="ECO:0000313" key="9">
    <source>
        <dbReference type="EMBL" id="ORY61825.1"/>
    </source>
</evidence>
<accession>A0A1Y2DT42</accession>
<feature type="region of interest" description="Disordered" evidence="6">
    <location>
        <begin position="227"/>
        <end position="267"/>
    </location>
</feature>
<dbReference type="Proteomes" id="UP000193920">
    <property type="component" value="Unassembled WGS sequence"/>
</dbReference>
<keyword evidence="3 7" id="KW-0812">Transmembrane</keyword>